<organism evidence="3 4">
    <name type="scientific">Natranaerovirga hydrolytica</name>
    <dbReference type="NCBI Taxonomy" id="680378"/>
    <lineage>
        <taxon>Bacteria</taxon>
        <taxon>Bacillati</taxon>
        <taxon>Bacillota</taxon>
        <taxon>Clostridia</taxon>
        <taxon>Lachnospirales</taxon>
        <taxon>Natranaerovirgaceae</taxon>
        <taxon>Natranaerovirga</taxon>
    </lineage>
</organism>
<name>A0A4R1N7H3_9FIRM</name>
<keyword evidence="4" id="KW-1185">Reference proteome</keyword>
<dbReference type="AlphaFoldDB" id="A0A4R1N7H3"/>
<dbReference type="Pfam" id="PF00535">
    <property type="entry name" value="Glycos_transf_2"/>
    <property type="match status" value="1"/>
</dbReference>
<dbReference type="SUPFAM" id="SSF48452">
    <property type="entry name" value="TPR-like"/>
    <property type="match status" value="2"/>
</dbReference>
<dbReference type="InterPro" id="IPR019734">
    <property type="entry name" value="TPR_rpt"/>
</dbReference>
<feature type="domain" description="Glycosyltransferase 2-like" evidence="2">
    <location>
        <begin position="6"/>
        <end position="114"/>
    </location>
</feature>
<dbReference type="PROSITE" id="PS50005">
    <property type="entry name" value="TPR"/>
    <property type="match status" value="1"/>
</dbReference>
<dbReference type="InterPro" id="IPR001173">
    <property type="entry name" value="Glyco_trans_2-like"/>
</dbReference>
<dbReference type="SMART" id="SM00028">
    <property type="entry name" value="TPR"/>
    <property type="match status" value="3"/>
</dbReference>
<dbReference type="OrthoDB" id="9815923at2"/>
<dbReference type="RefSeq" id="WP_132281521.1">
    <property type="nucleotide sequence ID" value="NZ_SMGQ01000011.1"/>
</dbReference>
<sequence length="590" mass="69188">MNKTVSLCMIVKNEEKNLSRCLKSIDGLMDEIIIVDTGSTDKTIEIAKAYNAKIYHYEWQDDFSAARNESIKYATGDWLFFMDADDELCHKDRERLLELIQKGAKDIYFFETHSFVGRTPGANITVNLNIRLVKNDGQYYYESPIHEQLKNKKQALTNLKTSIVDIKIFHYGYLKENISSKNKRERNKSILQDLMKKEPNNMFHYFNLGSEYFAENNYIKALECFNQVYKNFDEKTLYAPKLILRMVLCCYFLGLYEEGIELVEIGLLKYYPKYTELEYLKGLIYHKQKKYTLAIDAFNKCIQMKDSPSALKFIFGVGDYRSFAALADIYMALEDYYKAYEYAVKTLLYKKDYAQGVYHLVKILKAMQAEEKDVFKIMESHKANGKISNLIIGDALLKEGYHTLASQYIQLEKKESIHKDTLKAKYLFKSKAYEEVVRFLEHKPFTIDTFKMLSLSLILLKDEKIFKYLETIEDKEALKACRDLVKVYGELAHILFEQPTAVISYEKKERVYTQIIMEILNQLLQNNEFDVFEKALELLNLISDDTVLLQLGKLYHKNGYEKMAYKEIIRSIKDFDVIDKEGLRILEQCV</sequence>
<reference evidence="3 4" key="1">
    <citation type="submission" date="2019-03" db="EMBL/GenBank/DDBJ databases">
        <title>Genomic Encyclopedia of Type Strains, Phase IV (KMG-IV): sequencing the most valuable type-strain genomes for metagenomic binning, comparative biology and taxonomic classification.</title>
        <authorList>
            <person name="Goeker M."/>
        </authorList>
    </citation>
    <scope>NUCLEOTIDE SEQUENCE [LARGE SCALE GENOMIC DNA]</scope>
    <source>
        <strain evidence="3 4">DSM 24176</strain>
    </source>
</reference>
<feature type="repeat" description="TPR" evidence="1">
    <location>
        <begin position="275"/>
        <end position="308"/>
    </location>
</feature>
<protein>
    <submittedName>
        <fullName evidence="3">Tetratricopeptide repeat protein</fullName>
    </submittedName>
</protein>
<dbReference type="EMBL" id="SMGQ01000011">
    <property type="protein sequence ID" value="TCK98613.1"/>
    <property type="molecule type" value="Genomic_DNA"/>
</dbReference>
<dbReference type="PANTHER" id="PTHR43630:SF2">
    <property type="entry name" value="GLYCOSYLTRANSFERASE"/>
    <property type="match status" value="1"/>
</dbReference>
<dbReference type="InterPro" id="IPR029044">
    <property type="entry name" value="Nucleotide-diphossugar_trans"/>
</dbReference>
<dbReference type="SUPFAM" id="SSF53448">
    <property type="entry name" value="Nucleotide-diphospho-sugar transferases"/>
    <property type="match status" value="1"/>
</dbReference>
<evidence type="ECO:0000313" key="3">
    <source>
        <dbReference type="EMBL" id="TCK98613.1"/>
    </source>
</evidence>
<evidence type="ECO:0000256" key="1">
    <source>
        <dbReference type="PROSITE-ProRule" id="PRU00339"/>
    </source>
</evidence>
<dbReference type="Pfam" id="PF13181">
    <property type="entry name" value="TPR_8"/>
    <property type="match status" value="2"/>
</dbReference>
<dbReference type="Proteomes" id="UP000294545">
    <property type="component" value="Unassembled WGS sequence"/>
</dbReference>
<dbReference type="InterPro" id="IPR011990">
    <property type="entry name" value="TPR-like_helical_dom_sf"/>
</dbReference>
<accession>A0A4R1N7H3</accession>
<gene>
    <name evidence="3" type="ORF">EDC19_1045</name>
</gene>
<proteinExistence type="predicted"/>
<keyword evidence="1" id="KW-0802">TPR repeat</keyword>
<evidence type="ECO:0000313" key="4">
    <source>
        <dbReference type="Proteomes" id="UP000294545"/>
    </source>
</evidence>
<comment type="caution">
    <text evidence="3">The sequence shown here is derived from an EMBL/GenBank/DDBJ whole genome shotgun (WGS) entry which is preliminary data.</text>
</comment>
<dbReference type="CDD" id="cd02511">
    <property type="entry name" value="Beta4Glucosyltransferase"/>
    <property type="match status" value="1"/>
</dbReference>
<evidence type="ECO:0000259" key="2">
    <source>
        <dbReference type="Pfam" id="PF00535"/>
    </source>
</evidence>
<dbReference type="Gene3D" id="1.25.40.10">
    <property type="entry name" value="Tetratricopeptide repeat domain"/>
    <property type="match status" value="2"/>
</dbReference>
<dbReference type="Gene3D" id="3.90.550.10">
    <property type="entry name" value="Spore Coat Polysaccharide Biosynthesis Protein SpsA, Chain A"/>
    <property type="match status" value="1"/>
</dbReference>
<dbReference type="PANTHER" id="PTHR43630">
    <property type="entry name" value="POLY-BETA-1,6-N-ACETYL-D-GLUCOSAMINE SYNTHASE"/>
    <property type="match status" value="1"/>
</dbReference>